<feature type="domain" description="O-methyltransferase C-terminal" evidence="5">
    <location>
        <begin position="161"/>
        <end position="369"/>
    </location>
</feature>
<evidence type="ECO:0000256" key="4">
    <source>
        <dbReference type="PIRSR" id="PIRSR005739-1"/>
    </source>
</evidence>
<protein>
    <submittedName>
        <fullName evidence="7">Uncharacterized protein</fullName>
    </submittedName>
</protein>
<dbReference type="SUPFAM" id="SSF53335">
    <property type="entry name" value="S-adenosyl-L-methionine-dependent methyltransferases"/>
    <property type="match status" value="1"/>
</dbReference>
<dbReference type="InterPro" id="IPR036390">
    <property type="entry name" value="WH_DNA-bd_sf"/>
</dbReference>
<feature type="domain" description="O-methyltransferase dimerisation" evidence="6">
    <location>
        <begin position="51"/>
        <end position="133"/>
    </location>
</feature>
<dbReference type="InterPro" id="IPR016461">
    <property type="entry name" value="COMT-like"/>
</dbReference>
<dbReference type="GO" id="GO:0008171">
    <property type="term" value="F:O-methyltransferase activity"/>
    <property type="evidence" value="ECO:0007669"/>
    <property type="project" value="UniProtKB-ARBA"/>
</dbReference>
<evidence type="ECO:0000259" key="5">
    <source>
        <dbReference type="Pfam" id="PF00891"/>
    </source>
</evidence>
<gene>
    <name evidence="7" type="ORF">URODEC1_LOCUS50253</name>
</gene>
<dbReference type="Pfam" id="PF08100">
    <property type="entry name" value="Dimerisation"/>
    <property type="match status" value="1"/>
</dbReference>
<organism evidence="7 8">
    <name type="scientific">Urochloa decumbens</name>
    <dbReference type="NCBI Taxonomy" id="240449"/>
    <lineage>
        <taxon>Eukaryota</taxon>
        <taxon>Viridiplantae</taxon>
        <taxon>Streptophyta</taxon>
        <taxon>Embryophyta</taxon>
        <taxon>Tracheophyta</taxon>
        <taxon>Spermatophyta</taxon>
        <taxon>Magnoliopsida</taxon>
        <taxon>Liliopsida</taxon>
        <taxon>Poales</taxon>
        <taxon>Poaceae</taxon>
        <taxon>PACMAD clade</taxon>
        <taxon>Panicoideae</taxon>
        <taxon>Panicodae</taxon>
        <taxon>Paniceae</taxon>
        <taxon>Melinidinae</taxon>
        <taxon>Urochloa</taxon>
    </lineage>
</organism>
<dbReference type="PIRSF" id="PIRSF005739">
    <property type="entry name" value="O-mtase"/>
    <property type="match status" value="1"/>
</dbReference>
<dbReference type="Gene3D" id="3.40.50.150">
    <property type="entry name" value="Vaccinia Virus protein VP39"/>
    <property type="match status" value="1"/>
</dbReference>
<feature type="active site" description="Proton acceptor" evidence="4">
    <location>
        <position position="293"/>
    </location>
</feature>
<dbReference type="Pfam" id="PF00891">
    <property type="entry name" value="Methyltransf_2"/>
    <property type="match status" value="1"/>
</dbReference>
<dbReference type="Gene3D" id="1.10.10.10">
    <property type="entry name" value="Winged helix-like DNA-binding domain superfamily/Winged helix DNA-binding domain"/>
    <property type="match status" value="1"/>
</dbReference>
<dbReference type="PROSITE" id="PS51683">
    <property type="entry name" value="SAM_OMT_II"/>
    <property type="match status" value="1"/>
</dbReference>
<dbReference type="Proteomes" id="UP001497457">
    <property type="component" value="Chromosome 2b"/>
</dbReference>
<dbReference type="FunFam" id="1.10.10.10:FF:000213">
    <property type="entry name" value="Coniferyl alcohol 9-O-methyltransferase"/>
    <property type="match status" value="1"/>
</dbReference>
<evidence type="ECO:0000256" key="3">
    <source>
        <dbReference type="ARBA" id="ARBA00022691"/>
    </source>
</evidence>
<evidence type="ECO:0000313" key="7">
    <source>
        <dbReference type="EMBL" id="CAL4970755.1"/>
    </source>
</evidence>
<dbReference type="InterPro" id="IPR001077">
    <property type="entry name" value="COMT_C"/>
</dbReference>
<accession>A0ABC9A2C9</accession>
<name>A0ABC9A2C9_9POAL</name>
<dbReference type="InterPro" id="IPR036388">
    <property type="entry name" value="WH-like_DNA-bd_sf"/>
</dbReference>
<dbReference type="InterPro" id="IPR029063">
    <property type="entry name" value="SAM-dependent_MTases_sf"/>
</dbReference>
<dbReference type="FunFam" id="3.40.50.150:FF:000057">
    <property type="entry name" value="O-methyltransferase ZRP4"/>
    <property type="match status" value="1"/>
</dbReference>
<dbReference type="PANTHER" id="PTHR11746">
    <property type="entry name" value="O-METHYLTRANSFERASE"/>
    <property type="match status" value="1"/>
</dbReference>
<keyword evidence="2" id="KW-0808">Transferase</keyword>
<evidence type="ECO:0000259" key="6">
    <source>
        <dbReference type="Pfam" id="PF08100"/>
    </source>
</evidence>
<sequence length="387" mass="42357">MGVYKYLVLDLIIRSNIPTYILVQNRSMPPAPMAATTTSSAELLQAKAELWCHTFAYLKSMALQSAIKLAIPTAIHRCGGAVSLSELHLHLTVPVSKLPCLSRLMKLLVASGIFRESKASVYSLTPVSRLLVEDIDGGHACLSQFTVMATSPFHFGASQCLAEWLKEDDDAAAETPFMMAHGVGFFAYTGHDLEFGALFNEAMGVDSRFMAEILVRECGDVFAGLTSLVDVGGGDGTTARAIAKAFPYVKCSVLELPQVVDNMPVDGVVEFVAGDMMEFVPPTDAVLLKFVLHNWSDEHCVRILKRSKEAISTQEPKGKVIIIDTVAGSASKQTLEAQLLMDICMMMLTRGEERDEEKWHKLFLDAGFSRYKINPILGSQSLIEVFP</sequence>
<dbReference type="InterPro" id="IPR012967">
    <property type="entry name" value="COMT_dimerisation"/>
</dbReference>
<proteinExistence type="predicted"/>
<reference evidence="7" key="1">
    <citation type="submission" date="2024-10" db="EMBL/GenBank/DDBJ databases">
        <authorList>
            <person name="Ryan C."/>
        </authorList>
    </citation>
    <scope>NUCLEOTIDE SEQUENCE [LARGE SCALE GENOMIC DNA]</scope>
</reference>
<dbReference type="SUPFAM" id="SSF46785">
    <property type="entry name" value="Winged helix' DNA-binding domain"/>
    <property type="match status" value="1"/>
</dbReference>
<dbReference type="GO" id="GO:0032259">
    <property type="term" value="P:methylation"/>
    <property type="evidence" value="ECO:0007669"/>
    <property type="project" value="UniProtKB-KW"/>
</dbReference>
<dbReference type="GO" id="GO:0008757">
    <property type="term" value="F:S-adenosylmethionine-dependent methyltransferase activity"/>
    <property type="evidence" value="ECO:0007669"/>
    <property type="project" value="UniProtKB-ARBA"/>
</dbReference>
<keyword evidence="3" id="KW-0949">S-adenosyl-L-methionine</keyword>
<evidence type="ECO:0000313" key="8">
    <source>
        <dbReference type="Proteomes" id="UP001497457"/>
    </source>
</evidence>
<dbReference type="AlphaFoldDB" id="A0ABC9A2C9"/>
<evidence type="ECO:0000256" key="2">
    <source>
        <dbReference type="ARBA" id="ARBA00022679"/>
    </source>
</evidence>
<evidence type="ECO:0000256" key="1">
    <source>
        <dbReference type="ARBA" id="ARBA00022603"/>
    </source>
</evidence>
<keyword evidence="8" id="KW-1185">Reference proteome</keyword>
<keyword evidence="1" id="KW-0489">Methyltransferase</keyword>
<dbReference type="EMBL" id="OZ075112">
    <property type="protein sequence ID" value="CAL4970755.1"/>
    <property type="molecule type" value="Genomic_DNA"/>
</dbReference>
<dbReference type="CDD" id="cd02440">
    <property type="entry name" value="AdoMet_MTases"/>
    <property type="match status" value="1"/>
</dbReference>